<dbReference type="Pfam" id="PF06532">
    <property type="entry name" value="NrsF"/>
    <property type="match status" value="1"/>
</dbReference>
<organism evidence="2 3">
    <name type="scientific">Caulobacter radicis</name>
    <dbReference type="NCBI Taxonomy" id="2172650"/>
    <lineage>
        <taxon>Bacteria</taxon>
        <taxon>Pseudomonadati</taxon>
        <taxon>Pseudomonadota</taxon>
        <taxon>Alphaproteobacteria</taxon>
        <taxon>Caulobacterales</taxon>
        <taxon>Caulobacteraceae</taxon>
        <taxon>Caulobacter</taxon>
    </lineage>
</organism>
<feature type="transmembrane region" description="Helical" evidence="1">
    <location>
        <begin position="245"/>
        <end position="266"/>
    </location>
</feature>
<protein>
    <recommendedName>
        <fullName evidence="4">DUF1109 domain-containing protein</fullName>
    </recommendedName>
</protein>
<dbReference type="AlphaFoldDB" id="A0A2T9JDB3"/>
<proteinExistence type="predicted"/>
<keyword evidence="1" id="KW-0472">Membrane</keyword>
<sequence length="272" mass="28589">MSTAAPQGSENAGIDFRCLTFTHSPRLLRAPLTSTRRQGTGGEEQACCGGKRLAFDDATYDDGVLAVRTPDGAGWRPKATRPAWRLAEIGVAGGLAALLLVFFWLDLRPDIETAHQQPFFWLKMAYTAALAAAGFDGLARLIRRGPPAPTAIVVAVIALLVFIVGGVTEAMQLEPAKLARLFSPASVGACFFNISALALPTLLLALTVLRGVETERPILAGFAAGIFAGGLAASVYGLHCPHSTFVFVGLWYLSGVLLCGLAGAVLNRLAAI</sequence>
<feature type="transmembrane region" description="Helical" evidence="1">
    <location>
        <begin position="185"/>
        <end position="206"/>
    </location>
</feature>
<dbReference type="EMBL" id="QDKP01000040">
    <property type="protein sequence ID" value="PVM80888.1"/>
    <property type="molecule type" value="Genomic_DNA"/>
</dbReference>
<evidence type="ECO:0000313" key="3">
    <source>
        <dbReference type="Proteomes" id="UP000244913"/>
    </source>
</evidence>
<dbReference type="Proteomes" id="UP000244913">
    <property type="component" value="Unassembled WGS sequence"/>
</dbReference>
<accession>A0A2T9JDB3</accession>
<name>A0A2T9JDB3_9CAUL</name>
<evidence type="ECO:0008006" key="4">
    <source>
        <dbReference type="Google" id="ProtNLM"/>
    </source>
</evidence>
<dbReference type="InterPro" id="IPR009495">
    <property type="entry name" value="NrsF"/>
</dbReference>
<feature type="transmembrane region" description="Helical" evidence="1">
    <location>
        <begin position="86"/>
        <end position="107"/>
    </location>
</feature>
<evidence type="ECO:0000256" key="1">
    <source>
        <dbReference type="SAM" id="Phobius"/>
    </source>
</evidence>
<reference evidence="2 3" key="1">
    <citation type="submission" date="2018-04" db="EMBL/GenBank/DDBJ databases">
        <title>The genome sequence of Caulobacter sp. 736.</title>
        <authorList>
            <person name="Gao J."/>
            <person name="Sun J."/>
        </authorList>
    </citation>
    <scope>NUCLEOTIDE SEQUENCE [LARGE SCALE GENOMIC DNA]</scope>
    <source>
        <strain evidence="2 3">736</strain>
    </source>
</reference>
<keyword evidence="1" id="KW-1133">Transmembrane helix</keyword>
<keyword evidence="1" id="KW-0812">Transmembrane</keyword>
<gene>
    <name evidence="2" type="ORF">DDF65_13205</name>
</gene>
<evidence type="ECO:0000313" key="2">
    <source>
        <dbReference type="EMBL" id="PVM80888.1"/>
    </source>
</evidence>
<feature type="transmembrane region" description="Helical" evidence="1">
    <location>
        <begin position="151"/>
        <end position="173"/>
    </location>
</feature>
<feature type="transmembrane region" description="Helical" evidence="1">
    <location>
        <begin position="119"/>
        <end position="139"/>
    </location>
</feature>
<keyword evidence="3" id="KW-1185">Reference proteome</keyword>
<feature type="transmembrane region" description="Helical" evidence="1">
    <location>
        <begin position="218"/>
        <end position="239"/>
    </location>
</feature>
<comment type="caution">
    <text evidence="2">The sequence shown here is derived from an EMBL/GenBank/DDBJ whole genome shotgun (WGS) entry which is preliminary data.</text>
</comment>